<dbReference type="Pfam" id="PF24431">
    <property type="entry name" value="DUF7554"/>
    <property type="match status" value="1"/>
</dbReference>
<dbReference type="RefSeq" id="WP_089766094.1">
    <property type="nucleotide sequence ID" value="NZ_FNPB01000002.1"/>
</dbReference>
<keyword evidence="1" id="KW-0812">Transmembrane</keyword>
<evidence type="ECO:0000256" key="1">
    <source>
        <dbReference type="SAM" id="Phobius"/>
    </source>
</evidence>
<evidence type="ECO:0000313" key="3">
    <source>
        <dbReference type="Proteomes" id="UP000199170"/>
    </source>
</evidence>
<name>A0A1H3EH77_9EURY</name>
<protein>
    <submittedName>
        <fullName evidence="2">Uncharacterized protein</fullName>
    </submittedName>
</protein>
<feature type="transmembrane region" description="Helical" evidence="1">
    <location>
        <begin position="21"/>
        <end position="42"/>
    </location>
</feature>
<evidence type="ECO:0000313" key="2">
    <source>
        <dbReference type="EMBL" id="SDX77970.1"/>
    </source>
</evidence>
<reference evidence="3" key="1">
    <citation type="submission" date="2016-10" db="EMBL/GenBank/DDBJ databases">
        <authorList>
            <person name="Varghese N."/>
            <person name="Submissions S."/>
        </authorList>
    </citation>
    <scope>NUCLEOTIDE SEQUENCE [LARGE SCALE GENOMIC DNA]</scope>
    <source>
        <strain evidence="3">CGMCC 1.10118</strain>
    </source>
</reference>
<dbReference type="AlphaFoldDB" id="A0A1H3EH77"/>
<dbReference type="InterPro" id="IPR055976">
    <property type="entry name" value="DUF7554"/>
</dbReference>
<proteinExistence type="predicted"/>
<gene>
    <name evidence="2" type="ORF">SAMN04487946_102280</name>
</gene>
<keyword evidence="1" id="KW-0472">Membrane</keyword>
<sequence length="69" mass="7595">MQLPSPDTDRGNIEVEDLLKILLGLAVVWLILEVVGEVLGIVGWLLGPLQPLVGLVIVVLIVLWFLDRI</sequence>
<dbReference type="EMBL" id="FNPB01000002">
    <property type="protein sequence ID" value="SDX77970.1"/>
    <property type="molecule type" value="Genomic_DNA"/>
</dbReference>
<accession>A0A1H3EH77</accession>
<feature type="transmembrane region" description="Helical" evidence="1">
    <location>
        <begin position="48"/>
        <end position="66"/>
    </location>
</feature>
<dbReference type="STRING" id="660517.SAMN04487946_102280"/>
<organism evidence="2 3">
    <name type="scientific">Halobellus clavatus</name>
    <dbReference type="NCBI Taxonomy" id="660517"/>
    <lineage>
        <taxon>Archaea</taxon>
        <taxon>Methanobacteriati</taxon>
        <taxon>Methanobacteriota</taxon>
        <taxon>Stenosarchaea group</taxon>
        <taxon>Halobacteria</taxon>
        <taxon>Halobacteriales</taxon>
        <taxon>Haloferacaceae</taxon>
        <taxon>Halobellus</taxon>
    </lineage>
</organism>
<keyword evidence="3" id="KW-1185">Reference proteome</keyword>
<dbReference type="Proteomes" id="UP000199170">
    <property type="component" value="Unassembled WGS sequence"/>
</dbReference>
<keyword evidence="1" id="KW-1133">Transmembrane helix</keyword>